<keyword evidence="1" id="KW-0175">Coiled coil</keyword>
<dbReference type="AlphaFoldDB" id="A0A7J6AYH2"/>
<dbReference type="InterPro" id="IPR029329">
    <property type="entry name" value="DUF4472"/>
</dbReference>
<name>A0A7J6AYH2_AMEME</name>
<feature type="region of interest" description="Disordered" evidence="2">
    <location>
        <begin position="28"/>
        <end position="50"/>
    </location>
</feature>
<evidence type="ECO:0000313" key="5">
    <source>
        <dbReference type="Proteomes" id="UP000593565"/>
    </source>
</evidence>
<keyword evidence="5" id="KW-1185">Reference proteome</keyword>
<reference evidence="4 5" key="1">
    <citation type="submission" date="2020-02" db="EMBL/GenBank/DDBJ databases">
        <title>A chromosome-scale genome assembly of the black bullhead catfish (Ameiurus melas).</title>
        <authorList>
            <person name="Wen M."/>
            <person name="Zham M."/>
            <person name="Cabau C."/>
            <person name="Klopp C."/>
            <person name="Donnadieu C."/>
            <person name="Roques C."/>
            <person name="Bouchez O."/>
            <person name="Lampietro C."/>
            <person name="Jouanno E."/>
            <person name="Herpin A."/>
            <person name="Louis A."/>
            <person name="Berthelot C."/>
            <person name="Parey E."/>
            <person name="Roest-Crollius H."/>
            <person name="Braasch I."/>
            <person name="Postlethwait J."/>
            <person name="Robinson-Rechavi M."/>
            <person name="Echchiki A."/>
            <person name="Begum T."/>
            <person name="Montfort J."/>
            <person name="Schartl M."/>
            <person name="Bobe J."/>
            <person name="Guiguen Y."/>
        </authorList>
    </citation>
    <scope>NUCLEOTIDE SEQUENCE [LARGE SCALE GENOMIC DNA]</scope>
    <source>
        <strain evidence="4">M_S1</strain>
        <tissue evidence="4">Blood</tissue>
    </source>
</reference>
<dbReference type="Pfam" id="PF14739">
    <property type="entry name" value="DUF4472"/>
    <property type="match status" value="1"/>
</dbReference>
<feature type="region of interest" description="Disordered" evidence="2">
    <location>
        <begin position="516"/>
        <end position="538"/>
    </location>
</feature>
<evidence type="ECO:0000256" key="1">
    <source>
        <dbReference type="SAM" id="Coils"/>
    </source>
</evidence>
<feature type="domain" description="DUF4472" evidence="3">
    <location>
        <begin position="55"/>
        <end position="161"/>
    </location>
</feature>
<dbReference type="GO" id="GO:0005737">
    <property type="term" value="C:cytoplasm"/>
    <property type="evidence" value="ECO:0007669"/>
    <property type="project" value="TreeGrafter"/>
</dbReference>
<accession>A0A7J6AYH2</accession>
<protein>
    <recommendedName>
        <fullName evidence="3">DUF4472 domain-containing protein</fullName>
    </recommendedName>
</protein>
<dbReference type="PANTHER" id="PTHR22106">
    <property type="entry name" value="COILED-COIL DOMAIN-CONTAINING PROTEIN 78"/>
    <property type="match status" value="1"/>
</dbReference>
<feature type="coiled-coil region" evidence="1">
    <location>
        <begin position="218"/>
        <end position="308"/>
    </location>
</feature>
<sequence>MTKERKESSSEELKEKIRFLTDENDHLSSKLGSTQSRAAQHAASNQDLSSRLVQSEQEKLKISKDLVEVQIEANKLREKYEAEIFELQNKVLCQEGLVSNLEAELCQLKREAETASSRLQIAKDKELDIAEEYAALKSNYLAVSEGLEREITHSQELSDELLTLAHTYDTLLHEKEREHTNTLELERVRALLSSVSHSRIRPEELNQGCNAIGDRCTHRAQYELREELERMRKSYEEQQQRMEEKIVAMGKEQQENKRAIRNTQQELSQQSASLLVSQHQLKEVEAENSKLQNQLKELNQEYRARLTHYIYDITKCVRREGDASMQLKEYVDSMLKEVRVTYRSREEQLTNTLRNYRKRLQNLSITHQLLLTAYRMQREQILTHTGHALEAGPPEAHFSPAEAELRGETERELQRLREDKSRLETQLRIAQEQASMLSQPSQNVALTEEAWVDIRKQLREIVVTAQETHERERAQLITRATVAEEQVRELQEYVDNHLGRYKLEVTRLRRMLQLEAGRSQSAESPKLRPLHQSLNKTS</sequence>
<organism evidence="4 5">
    <name type="scientific">Ameiurus melas</name>
    <name type="common">Black bullhead</name>
    <name type="synonym">Silurus melas</name>
    <dbReference type="NCBI Taxonomy" id="219545"/>
    <lineage>
        <taxon>Eukaryota</taxon>
        <taxon>Metazoa</taxon>
        <taxon>Chordata</taxon>
        <taxon>Craniata</taxon>
        <taxon>Vertebrata</taxon>
        <taxon>Euteleostomi</taxon>
        <taxon>Actinopterygii</taxon>
        <taxon>Neopterygii</taxon>
        <taxon>Teleostei</taxon>
        <taxon>Ostariophysi</taxon>
        <taxon>Siluriformes</taxon>
        <taxon>Ictaluridae</taxon>
        <taxon>Ameiurus</taxon>
    </lineage>
</organism>
<evidence type="ECO:0000256" key="2">
    <source>
        <dbReference type="SAM" id="MobiDB-lite"/>
    </source>
</evidence>
<dbReference type="EMBL" id="JAAGNN010000006">
    <property type="protein sequence ID" value="KAF4087725.1"/>
    <property type="molecule type" value="Genomic_DNA"/>
</dbReference>
<evidence type="ECO:0000259" key="3">
    <source>
        <dbReference type="Pfam" id="PF14739"/>
    </source>
</evidence>
<dbReference type="PANTHER" id="PTHR22106:SF5">
    <property type="entry name" value="COILED-COIL DOMAIN-CONTAINING PROTEIN 78"/>
    <property type="match status" value="1"/>
</dbReference>
<dbReference type="InterPro" id="IPR039873">
    <property type="entry name" value="CCDC78"/>
</dbReference>
<proteinExistence type="predicted"/>
<gene>
    <name evidence="4" type="ORF">AMELA_G00073820</name>
</gene>
<feature type="compositionally biased region" description="Polar residues" evidence="2">
    <location>
        <begin position="30"/>
        <end position="50"/>
    </location>
</feature>
<feature type="coiled-coil region" evidence="1">
    <location>
        <begin position="406"/>
        <end position="433"/>
    </location>
</feature>
<evidence type="ECO:0000313" key="4">
    <source>
        <dbReference type="EMBL" id="KAF4087725.1"/>
    </source>
</evidence>
<comment type="caution">
    <text evidence="4">The sequence shown here is derived from an EMBL/GenBank/DDBJ whole genome shotgun (WGS) entry which is preliminary data.</text>
</comment>
<dbReference type="Proteomes" id="UP000593565">
    <property type="component" value="Unassembled WGS sequence"/>
</dbReference>